<protein>
    <recommendedName>
        <fullName evidence="7">Ubiquitin carboxyl-terminal hydrolase</fullName>
        <ecNumber evidence="7">3.4.19.12</ecNumber>
    </recommendedName>
</protein>
<comment type="similarity">
    <text evidence="2 7">Belongs to the peptidase C19 family.</text>
</comment>
<dbReference type="Gene3D" id="3.90.70.10">
    <property type="entry name" value="Cysteine proteinases"/>
    <property type="match status" value="1"/>
</dbReference>
<feature type="region of interest" description="Disordered" evidence="8">
    <location>
        <begin position="119"/>
        <end position="159"/>
    </location>
</feature>
<feature type="compositionally biased region" description="Basic and acidic residues" evidence="8">
    <location>
        <begin position="121"/>
        <end position="130"/>
    </location>
</feature>
<dbReference type="PROSITE" id="PS50235">
    <property type="entry name" value="USP_3"/>
    <property type="match status" value="1"/>
</dbReference>
<accession>A0A8J5EWY9</accession>
<evidence type="ECO:0000256" key="1">
    <source>
        <dbReference type="ARBA" id="ARBA00000707"/>
    </source>
</evidence>
<evidence type="ECO:0000313" key="11">
    <source>
        <dbReference type="Proteomes" id="UP000734854"/>
    </source>
</evidence>
<dbReference type="PANTHER" id="PTHR24006">
    <property type="entry name" value="UBIQUITIN CARBOXYL-TERMINAL HYDROLASE"/>
    <property type="match status" value="1"/>
</dbReference>
<evidence type="ECO:0000256" key="5">
    <source>
        <dbReference type="ARBA" id="ARBA00022801"/>
    </source>
</evidence>
<dbReference type="PANTHER" id="PTHR24006:SF687">
    <property type="entry name" value="UBIQUITIN CARBOXYL-TERMINAL HYDROLASE 10"/>
    <property type="match status" value="1"/>
</dbReference>
<organism evidence="10 11">
    <name type="scientific">Zingiber officinale</name>
    <name type="common">Ginger</name>
    <name type="synonym">Amomum zingiber</name>
    <dbReference type="NCBI Taxonomy" id="94328"/>
    <lineage>
        <taxon>Eukaryota</taxon>
        <taxon>Viridiplantae</taxon>
        <taxon>Streptophyta</taxon>
        <taxon>Embryophyta</taxon>
        <taxon>Tracheophyta</taxon>
        <taxon>Spermatophyta</taxon>
        <taxon>Magnoliopsida</taxon>
        <taxon>Liliopsida</taxon>
        <taxon>Zingiberales</taxon>
        <taxon>Zingiberaceae</taxon>
        <taxon>Zingiber</taxon>
    </lineage>
</organism>
<evidence type="ECO:0000313" key="10">
    <source>
        <dbReference type="EMBL" id="KAG6475939.1"/>
    </source>
</evidence>
<dbReference type="EC" id="3.4.19.12" evidence="7"/>
<feature type="domain" description="USP" evidence="9">
    <location>
        <begin position="181"/>
        <end position="543"/>
    </location>
</feature>
<dbReference type="GO" id="GO:0005829">
    <property type="term" value="C:cytosol"/>
    <property type="evidence" value="ECO:0007669"/>
    <property type="project" value="TreeGrafter"/>
</dbReference>
<dbReference type="GO" id="GO:0004843">
    <property type="term" value="F:cysteine-type deubiquitinase activity"/>
    <property type="evidence" value="ECO:0007669"/>
    <property type="project" value="UniProtKB-UniRule"/>
</dbReference>
<reference evidence="10 11" key="1">
    <citation type="submission" date="2020-08" db="EMBL/GenBank/DDBJ databases">
        <title>Plant Genome Project.</title>
        <authorList>
            <person name="Zhang R.-G."/>
        </authorList>
    </citation>
    <scope>NUCLEOTIDE SEQUENCE [LARGE SCALE GENOMIC DNA]</scope>
    <source>
        <tissue evidence="10">Rhizome</tissue>
    </source>
</reference>
<keyword evidence="11" id="KW-1185">Reference proteome</keyword>
<evidence type="ECO:0000256" key="6">
    <source>
        <dbReference type="ARBA" id="ARBA00022807"/>
    </source>
</evidence>
<dbReference type="InterPro" id="IPR028889">
    <property type="entry name" value="USP"/>
</dbReference>
<dbReference type="GO" id="GO:0016579">
    <property type="term" value="P:protein deubiquitination"/>
    <property type="evidence" value="ECO:0007669"/>
    <property type="project" value="InterPro"/>
</dbReference>
<dbReference type="SUPFAM" id="SSF54001">
    <property type="entry name" value="Cysteine proteinases"/>
    <property type="match status" value="1"/>
</dbReference>
<dbReference type="EMBL" id="JACMSC010000018">
    <property type="protein sequence ID" value="KAG6475939.1"/>
    <property type="molecule type" value="Genomic_DNA"/>
</dbReference>
<dbReference type="AlphaFoldDB" id="A0A8J5EWY9"/>
<name>A0A8J5EWY9_ZINOF</name>
<evidence type="ECO:0000256" key="4">
    <source>
        <dbReference type="ARBA" id="ARBA00022786"/>
    </source>
</evidence>
<keyword evidence="6 7" id="KW-0788">Thiol protease</keyword>
<comment type="function">
    <text evidence="7">Recognizes and hydrolyzes the peptide bond at the C-terminal Gly of ubiquitin. Involved in the processing of poly-ubiquitin precursors as well as that of ubiquitinated proteins.</text>
</comment>
<keyword evidence="5 7" id="KW-0378">Hydrolase</keyword>
<dbReference type="InterPro" id="IPR001394">
    <property type="entry name" value="Peptidase_C19_UCH"/>
</dbReference>
<comment type="caution">
    <text evidence="10">The sequence shown here is derived from an EMBL/GenBank/DDBJ whole genome shotgun (WGS) entry which is preliminary data.</text>
</comment>
<evidence type="ECO:0000256" key="8">
    <source>
        <dbReference type="SAM" id="MobiDB-lite"/>
    </source>
</evidence>
<dbReference type="GO" id="GO:0005634">
    <property type="term" value="C:nucleus"/>
    <property type="evidence" value="ECO:0007669"/>
    <property type="project" value="TreeGrafter"/>
</dbReference>
<sequence length="543" mass="59214">MVLVFGSFTKAESKFFKKQSVEDDSLLVENQGLQFGSSNFRSLYKGSASETIKVNSSVNSKGVQISNFLIANGQVCTTSSAAKYDGKPVNTRTQSNGCTSRCSSHSIGVAENGHYNSDLASSRESDHGITRETTLASPKGGFQASKNHSVLSDSGAAPTPTVETLEITSKKEQVVECLLPRGLVNSGNICFLNATMQGLLACAPFVQLLQELRNQSISKIGFPTLHAIVDFICQFDMPDDSRLTTNGKGVINTGKAFSPTMFDAVLKGFTPDLPAGIFGRHRQEDAQEFLSFVMDQMHDELLKLDGHLSDSSGGKTPIVSSADEDGWETVGPKNKSAVTRTQSFVPSRLTTIFGGQLRSLVKTTGNKASATIQPFLLLHLDIFPDHVHSIEDALRLFSAPETIEGYKASHGKAGVVNASKSVKIQTLSKILILHLTRFSYGSKGSTKLNKPVHFPLELDIGRELLVSLSEPTSRTRSFISLQRRRYELVATITHHGREPTKGHYTADARHGCVWLRHDDASVTAVNTKNVLHDQAYVLFYKQM</sequence>
<gene>
    <name evidence="10" type="ORF">ZIOFF_065171</name>
</gene>
<evidence type="ECO:0000259" key="9">
    <source>
        <dbReference type="PROSITE" id="PS50235"/>
    </source>
</evidence>
<dbReference type="GO" id="GO:0006508">
    <property type="term" value="P:proteolysis"/>
    <property type="evidence" value="ECO:0007669"/>
    <property type="project" value="UniProtKB-KW"/>
</dbReference>
<dbReference type="PROSITE" id="PS00972">
    <property type="entry name" value="USP_1"/>
    <property type="match status" value="1"/>
</dbReference>
<keyword evidence="4 7" id="KW-0833">Ubl conjugation pathway</keyword>
<evidence type="ECO:0000256" key="3">
    <source>
        <dbReference type="ARBA" id="ARBA00022670"/>
    </source>
</evidence>
<keyword evidence="3 7" id="KW-0645">Protease</keyword>
<dbReference type="InterPro" id="IPR050164">
    <property type="entry name" value="Peptidase_C19"/>
</dbReference>
<dbReference type="Proteomes" id="UP000734854">
    <property type="component" value="Unassembled WGS sequence"/>
</dbReference>
<dbReference type="Pfam" id="PF00443">
    <property type="entry name" value="UCH"/>
    <property type="match status" value="1"/>
</dbReference>
<proteinExistence type="inferred from homology"/>
<dbReference type="InterPro" id="IPR018200">
    <property type="entry name" value="USP_CS"/>
</dbReference>
<dbReference type="InterPro" id="IPR038765">
    <property type="entry name" value="Papain-like_cys_pep_sf"/>
</dbReference>
<evidence type="ECO:0000256" key="7">
    <source>
        <dbReference type="RuleBase" id="RU366025"/>
    </source>
</evidence>
<feature type="region of interest" description="Disordered" evidence="8">
    <location>
        <begin position="310"/>
        <end position="333"/>
    </location>
</feature>
<evidence type="ECO:0000256" key="2">
    <source>
        <dbReference type="ARBA" id="ARBA00009085"/>
    </source>
</evidence>
<dbReference type="FunFam" id="3.90.70.10:FF:000108">
    <property type="entry name" value="Ubiquitin carboxyl-terminal hydrolase"/>
    <property type="match status" value="1"/>
</dbReference>
<dbReference type="PROSITE" id="PS00973">
    <property type="entry name" value="USP_2"/>
    <property type="match status" value="1"/>
</dbReference>
<comment type="catalytic activity">
    <reaction evidence="1 7">
        <text>Thiol-dependent hydrolysis of ester, thioester, amide, peptide and isopeptide bonds formed by the C-terminal Gly of ubiquitin (a 76-residue protein attached to proteins as an intracellular targeting signal).</text>
        <dbReference type="EC" id="3.4.19.12"/>
    </reaction>
</comment>